<dbReference type="Gene3D" id="2.30.110.10">
    <property type="entry name" value="Electron Transport, Fmn-binding Protein, Chain A"/>
    <property type="match status" value="1"/>
</dbReference>
<keyword evidence="3" id="KW-1185">Reference proteome</keyword>
<proteinExistence type="predicted"/>
<dbReference type="EMBL" id="JBHSAX010000023">
    <property type="protein sequence ID" value="MFC3965817.1"/>
    <property type="molecule type" value="Genomic_DNA"/>
</dbReference>
<dbReference type="InterPro" id="IPR012349">
    <property type="entry name" value="Split_barrel_FMN-bd"/>
</dbReference>
<protein>
    <submittedName>
        <fullName evidence="2">Pyridoxamine 5'-phosphate oxidase family protein</fullName>
    </submittedName>
</protein>
<accession>A0ABV8E072</accession>
<sequence>MTTWKQFLDEAPRVAEVFTRRHRATGNLCLLGTLRADGSPRISPIEPRVFEDMLVLAGMPNTRKFADLLRDPRFCLHTATADPMVGDGDAKLFGSVTDLPDRELHTRFAQHLFEETGFDIRGREFDHFFVADRLTGGSTVELVDGQMEIAVWTPGAGERVERKN</sequence>
<dbReference type="SUPFAM" id="SSF50475">
    <property type="entry name" value="FMN-binding split barrel"/>
    <property type="match status" value="1"/>
</dbReference>
<dbReference type="RefSeq" id="WP_378616014.1">
    <property type="nucleotide sequence ID" value="NZ_JBHSAX010000023.1"/>
</dbReference>
<reference evidence="3" key="1">
    <citation type="journal article" date="2019" name="Int. J. Syst. Evol. Microbiol.">
        <title>The Global Catalogue of Microorganisms (GCM) 10K type strain sequencing project: providing services to taxonomists for standard genome sequencing and annotation.</title>
        <authorList>
            <consortium name="The Broad Institute Genomics Platform"/>
            <consortium name="The Broad Institute Genome Sequencing Center for Infectious Disease"/>
            <person name="Wu L."/>
            <person name="Ma J."/>
        </authorList>
    </citation>
    <scope>NUCLEOTIDE SEQUENCE [LARGE SCALE GENOMIC DNA]</scope>
    <source>
        <strain evidence="3">CGMCC 4.7330</strain>
    </source>
</reference>
<dbReference type="Proteomes" id="UP001595696">
    <property type="component" value="Unassembled WGS sequence"/>
</dbReference>
<name>A0ABV8E072_9NOCA</name>
<evidence type="ECO:0000259" key="1">
    <source>
        <dbReference type="Pfam" id="PF01243"/>
    </source>
</evidence>
<feature type="domain" description="Pyridoxamine 5'-phosphate oxidase N-terminal" evidence="1">
    <location>
        <begin position="27"/>
        <end position="109"/>
    </location>
</feature>
<comment type="caution">
    <text evidence="2">The sequence shown here is derived from an EMBL/GenBank/DDBJ whole genome shotgun (WGS) entry which is preliminary data.</text>
</comment>
<organism evidence="2 3">
    <name type="scientific">Nocardia jiangsuensis</name>
    <dbReference type="NCBI Taxonomy" id="1691563"/>
    <lineage>
        <taxon>Bacteria</taxon>
        <taxon>Bacillati</taxon>
        <taxon>Actinomycetota</taxon>
        <taxon>Actinomycetes</taxon>
        <taxon>Mycobacteriales</taxon>
        <taxon>Nocardiaceae</taxon>
        <taxon>Nocardia</taxon>
    </lineage>
</organism>
<evidence type="ECO:0000313" key="2">
    <source>
        <dbReference type="EMBL" id="MFC3965817.1"/>
    </source>
</evidence>
<evidence type="ECO:0000313" key="3">
    <source>
        <dbReference type="Proteomes" id="UP001595696"/>
    </source>
</evidence>
<gene>
    <name evidence="2" type="ORF">ACFO0B_27830</name>
</gene>
<dbReference type="InterPro" id="IPR011576">
    <property type="entry name" value="Pyridox_Oxase_N"/>
</dbReference>
<dbReference type="Pfam" id="PF01243">
    <property type="entry name" value="PNPOx_N"/>
    <property type="match status" value="1"/>
</dbReference>